<organism evidence="2 3">
    <name type="scientific">Phenylobacterium montanum</name>
    <dbReference type="NCBI Taxonomy" id="2823693"/>
    <lineage>
        <taxon>Bacteria</taxon>
        <taxon>Pseudomonadati</taxon>
        <taxon>Pseudomonadota</taxon>
        <taxon>Alphaproteobacteria</taxon>
        <taxon>Caulobacterales</taxon>
        <taxon>Caulobacteraceae</taxon>
        <taxon>Phenylobacterium</taxon>
    </lineage>
</organism>
<dbReference type="RefSeq" id="WP_211937485.1">
    <property type="nucleotide sequence ID" value="NZ_CP073078.1"/>
</dbReference>
<dbReference type="EMBL" id="CP073078">
    <property type="protein sequence ID" value="QUD87433.1"/>
    <property type="molecule type" value="Genomic_DNA"/>
</dbReference>
<keyword evidence="3" id="KW-1185">Reference proteome</keyword>
<evidence type="ECO:0000313" key="2">
    <source>
        <dbReference type="EMBL" id="QUD87433.1"/>
    </source>
</evidence>
<accession>A0A975FXS5</accession>
<dbReference type="Gene3D" id="3.40.50.720">
    <property type="entry name" value="NAD(P)-binding Rossmann-like Domain"/>
    <property type="match status" value="1"/>
</dbReference>
<evidence type="ECO:0000313" key="3">
    <source>
        <dbReference type="Proteomes" id="UP000676409"/>
    </source>
</evidence>
<gene>
    <name evidence="2" type="ORF">KCG34_20635</name>
</gene>
<dbReference type="InterPro" id="IPR051783">
    <property type="entry name" value="NAD(P)-dependent_oxidoreduct"/>
</dbReference>
<name>A0A975FXS5_9CAUL</name>
<dbReference type="Proteomes" id="UP000676409">
    <property type="component" value="Chromosome"/>
</dbReference>
<dbReference type="CDD" id="cd05262">
    <property type="entry name" value="SDR_a7"/>
    <property type="match status" value="1"/>
</dbReference>
<reference evidence="2" key="1">
    <citation type="submission" date="2021-04" db="EMBL/GenBank/DDBJ databases">
        <title>The complete genome sequence of Caulobacter sp. S6.</title>
        <authorList>
            <person name="Tang Y."/>
            <person name="Ouyang W."/>
            <person name="Liu Q."/>
            <person name="Huang B."/>
            <person name="Guo Z."/>
            <person name="Lei P."/>
        </authorList>
    </citation>
    <scope>NUCLEOTIDE SEQUENCE</scope>
    <source>
        <strain evidence="2">S6</strain>
    </source>
</reference>
<feature type="domain" description="NAD-dependent epimerase/dehydratase" evidence="1">
    <location>
        <begin position="3"/>
        <end position="213"/>
    </location>
</feature>
<dbReference type="InterPro" id="IPR036291">
    <property type="entry name" value="NAD(P)-bd_dom_sf"/>
</dbReference>
<dbReference type="InterPro" id="IPR001509">
    <property type="entry name" value="Epimerase_deHydtase"/>
</dbReference>
<dbReference type="KEGG" id="caul:KCG34_20635"/>
<dbReference type="AlphaFoldDB" id="A0A975FXS5"/>
<protein>
    <submittedName>
        <fullName evidence="2">SDR family oxidoreductase</fullName>
    </submittedName>
</protein>
<dbReference type="GO" id="GO:0005737">
    <property type="term" value="C:cytoplasm"/>
    <property type="evidence" value="ECO:0007669"/>
    <property type="project" value="TreeGrafter"/>
</dbReference>
<dbReference type="GO" id="GO:0004029">
    <property type="term" value="F:aldehyde dehydrogenase (NAD+) activity"/>
    <property type="evidence" value="ECO:0007669"/>
    <property type="project" value="TreeGrafter"/>
</dbReference>
<sequence length="299" mass="31431">MRVFVTGATGYIGSAVIDELVSAGHSVLGVARTDEGAKALAERGVDVQRGDLTQPETLAAGARACDAVAHTAFIHDFSRFAENAEIERVAVQAMLDVLEGSGKPLVISSGVLLTPKSGEALMETDVGPDFGRTATENMVIAAAERGVRTAAIRLAPTVHSKDDRGFTPILIDAARRTGVAAYIGEGANRWPAVHRLDAARLYRLALEKGSPGARYHAVGDEAVPTREIAGAIGRHLGLPVVSIPAEKAGDQFGFLAMFFGLDAPARADRTRAELGWAPREPGLLAGLATDAYYQSGSKY</sequence>
<proteinExistence type="predicted"/>
<dbReference type="PANTHER" id="PTHR48079">
    <property type="entry name" value="PROTEIN YEEZ"/>
    <property type="match status" value="1"/>
</dbReference>
<dbReference type="Pfam" id="PF01370">
    <property type="entry name" value="Epimerase"/>
    <property type="match status" value="1"/>
</dbReference>
<dbReference type="SUPFAM" id="SSF51735">
    <property type="entry name" value="NAD(P)-binding Rossmann-fold domains"/>
    <property type="match status" value="1"/>
</dbReference>
<evidence type="ECO:0000259" key="1">
    <source>
        <dbReference type="Pfam" id="PF01370"/>
    </source>
</evidence>
<dbReference type="PANTHER" id="PTHR48079:SF9">
    <property type="entry name" value="PUTATIVE-RELATED"/>
    <property type="match status" value="1"/>
</dbReference>